<reference evidence="1 2" key="1">
    <citation type="submission" date="2023-03" db="EMBL/GenBank/DDBJ databases">
        <title>Draft assemblies of triclosan tolerant bacteria isolated from returned activated sludge.</title>
        <authorList>
            <person name="Van Hamelsveld S."/>
        </authorList>
    </citation>
    <scope>NUCLEOTIDE SEQUENCE [LARGE SCALE GENOMIC DNA]</scope>
    <source>
        <strain evidence="1 2">GW210010_S58</strain>
    </source>
</reference>
<evidence type="ECO:0000313" key="1">
    <source>
        <dbReference type="EMBL" id="MDF3834178.1"/>
    </source>
</evidence>
<accession>A0ABT6AP57</accession>
<keyword evidence="2" id="KW-1185">Reference proteome</keyword>
<evidence type="ECO:0000313" key="2">
    <source>
        <dbReference type="Proteomes" id="UP001216674"/>
    </source>
</evidence>
<organism evidence="1 2">
    <name type="scientific">Cupriavidus basilensis</name>
    <dbReference type="NCBI Taxonomy" id="68895"/>
    <lineage>
        <taxon>Bacteria</taxon>
        <taxon>Pseudomonadati</taxon>
        <taxon>Pseudomonadota</taxon>
        <taxon>Betaproteobacteria</taxon>
        <taxon>Burkholderiales</taxon>
        <taxon>Burkholderiaceae</taxon>
        <taxon>Cupriavidus</taxon>
    </lineage>
</organism>
<dbReference type="RefSeq" id="WP_276265315.1">
    <property type="nucleotide sequence ID" value="NZ_JARJLM010000255.1"/>
</dbReference>
<dbReference type="Proteomes" id="UP001216674">
    <property type="component" value="Unassembled WGS sequence"/>
</dbReference>
<sequence length="446" mass="48224">MTKPSSSLGAAVDLFTVTGVGPSAGTMLSMSVAADLMHNQLPGSPVEPNSDMAVVQDSNGEPMLFSIGADRKLRLIRRDIGSAAGFSVTDLSTCFTGSVGAAAFDVSEDLDGNITLVVAMLRDEGPATNLFIASMLSNDPSCTDWRRLDLLVKPITGIDARFVAHRISMGTSDDGKAPFVTAVGALGEQQMYYQLLDPSQSASRLEFPENVPPDADAMLDIAIGYAFGQRGLWFLYKTGQSQTLECTTLATPNQGSLTYDYSPGYKQIPANLRYNCVATPTGQNTNAFNISSDVYVGTDSGIYVFCGAHANQMQLVTDRVKDARQILVKQDKDHIALWVMCGPDRLYYILGRKGPTYQWNPAILFRSSVAHIAPMRVRSRMANELFVVNSDLSVTHHWQDPATTLWQEQTLHLSGQSNLLNVPTYTTRIGMSSVGAPPLQGGCRSG</sequence>
<name>A0ABT6AP57_9BURK</name>
<gene>
    <name evidence="1" type="ORF">P3W85_14610</name>
</gene>
<proteinExistence type="predicted"/>
<protein>
    <submittedName>
        <fullName evidence="1">Uncharacterized protein</fullName>
    </submittedName>
</protein>
<comment type="caution">
    <text evidence="1">The sequence shown here is derived from an EMBL/GenBank/DDBJ whole genome shotgun (WGS) entry which is preliminary data.</text>
</comment>
<dbReference type="EMBL" id="JARJLM010000255">
    <property type="protein sequence ID" value="MDF3834178.1"/>
    <property type="molecule type" value="Genomic_DNA"/>
</dbReference>